<name>A0A8S3RQF8_MYTED</name>
<dbReference type="AlphaFoldDB" id="A0A8S3RQF8"/>
<keyword evidence="1" id="KW-0472">Membrane</keyword>
<evidence type="ECO:0000313" key="2">
    <source>
        <dbReference type="EMBL" id="CAG2209066.1"/>
    </source>
</evidence>
<accession>A0A8S3RQF8</accession>
<sequence length="234" mass="26371">MGYCATDRHLSVPHGLLCYRQLFRYTDFIEGTSIEILNATCPGTLSCNNVTIAICTVGCADANRTCFSTKFQPEVGYKHVFKCSEKFINIIAAKVYFGKANYTVCENGKDRNSLPETCLKHPNATCWLDNHDTKNSINNYLFEVKIGHECTEFRTNYLPYILSGVGVVALTLAAVIIFYNRNACAQCVKGIAQKIRRQGNRIDDLDQINRDDDMPAILRERTLIHPMGPIHHNL</sequence>
<comment type="caution">
    <text evidence="2">The sequence shown here is derived from an EMBL/GenBank/DDBJ whole genome shotgun (WGS) entry which is preliminary data.</text>
</comment>
<dbReference type="Proteomes" id="UP000683360">
    <property type="component" value="Unassembled WGS sequence"/>
</dbReference>
<keyword evidence="1" id="KW-1133">Transmembrane helix</keyword>
<evidence type="ECO:0000256" key="1">
    <source>
        <dbReference type="SAM" id="Phobius"/>
    </source>
</evidence>
<feature type="transmembrane region" description="Helical" evidence="1">
    <location>
        <begin position="157"/>
        <end position="179"/>
    </location>
</feature>
<keyword evidence="3" id="KW-1185">Reference proteome</keyword>
<evidence type="ECO:0000313" key="3">
    <source>
        <dbReference type="Proteomes" id="UP000683360"/>
    </source>
</evidence>
<gene>
    <name evidence="2" type="ORF">MEDL_23202</name>
</gene>
<protein>
    <submittedName>
        <fullName evidence="2">Uncharacterized protein</fullName>
    </submittedName>
</protein>
<proteinExistence type="predicted"/>
<keyword evidence="1" id="KW-0812">Transmembrane</keyword>
<dbReference type="OrthoDB" id="10408536at2759"/>
<dbReference type="EMBL" id="CAJPWZ010001132">
    <property type="protein sequence ID" value="CAG2209066.1"/>
    <property type="molecule type" value="Genomic_DNA"/>
</dbReference>
<reference evidence="2" key="1">
    <citation type="submission" date="2021-03" db="EMBL/GenBank/DDBJ databases">
        <authorList>
            <person name="Bekaert M."/>
        </authorList>
    </citation>
    <scope>NUCLEOTIDE SEQUENCE</scope>
</reference>
<organism evidence="2 3">
    <name type="scientific">Mytilus edulis</name>
    <name type="common">Blue mussel</name>
    <dbReference type="NCBI Taxonomy" id="6550"/>
    <lineage>
        <taxon>Eukaryota</taxon>
        <taxon>Metazoa</taxon>
        <taxon>Spiralia</taxon>
        <taxon>Lophotrochozoa</taxon>
        <taxon>Mollusca</taxon>
        <taxon>Bivalvia</taxon>
        <taxon>Autobranchia</taxon>
        <taxon>Pteriomorphia</taxon>
        <taxon>Mytilida</taxon>
        <taxon>Mytiloidea</taxon>
        <taxon>Mytilidae</taxon>
        <taxon>Mytilinae</taxon>
        <taxon>Mytilus</taxon>
    </lineage>
</organism>